<evidence type="ECO:0000256" key="8">
    <source>
        <dbReference type="RuleBase" id="RU362026"/>
    </source>
</evidence>
<evidence type="ECO:0000313" key="10">
    <source>
        <dbReference type="EMBL" id="MEP1057630.1"/>
    </source>
</evidence>
<dbReference type="PANTHER" id="PTHR13370:SF3">
    <property type="entry name" value="TRNA (GUANINE(10)-N2)-METHYLTRANSFERASE HOMOLOG"/>
    <property type="match status" value="1"/>
</dbReference>
<evidence type="ECO:0000256" key="2">
    <source>
        <dbReference type="ARBA" id="ARBA00022603"/>
    </source>
</evidence>
<dbReference type="InterPro" id="IPR017985">
    <property type="entry name" value="MeTrfase_CN4_CS"/>
</dbReference>
<dbReference type="PANTHER" id="PTHR13370">
    <property type="entry name" value="RNA METHYLASE-RELATED"/>
    <property type="match status" value="1"/>
</dbReference>
<evidence type="ECO:0000256" key="1">
    <source>
        <dbReference type="ARBA" id="ARBA00010203"/>
    </source>
</evidence>
<proteinExistence type="inferred from homology"/>
<dbReference type="EC" id="2.1.1.-" evidence="8"/>
<dbReference type="Pfam" id="PF01555">
    <property type="entry name" value="N6_N4_Mtase"/>
    <property type="match status" value="1"/>
</dbReference>
<name>A0ABV0KEL9_9CYAN</name>
<sequence length="311" mass="35315">MVNVQSRLLDGSSVKPPVKPDLGISAFLNKFHCGDCLDVLLLLPDQSVDLIVTSPPYADQRKNTYGGIHPDQYVEWFLPIAAELKRVLKPTGSFVLNIKERVVNGERHTYVLELILEMRKQGWLWTEEYCWHKRNSYPGKWSNRFRDGWERCLHFNVSKKFAMYQDEVKVPTGDWAKSRLRKLSETDMLRDNSKVGSGFGKNISNWVGRDMAYPDNVLHMATECANKGHSAAYPVELPSWFIKLFTQSGDVVLDPFMGSGTTAVACEKLARSFVGIDVSDEYCELARHRLGSLRQLEILSPLQTNVATNQS</sequence>
<dbReference type="InterPro" id="IPR029063">
    <property type="entry name" value="SAM-dependent_MTases_sf"/>
</dbReference>
<comment type="caution">
    <text evidence="11">The sequence shown here is derived from an EMBL/GenBank/DDBJ whole genome shotgun (WGS) entry which is preliminary data.</text>
</comment>
<evidence type="ECO:0000256" key="3">
    <source>
        <dbReference type="ARBA" id="ARBA00022679"/>
    </source>
</evidence>
<evidence type="ECO:0000256" key="4">
    <source>
        <dbReference type="ARBA" id="ARBA00022691"/>
    </source>
</evidence>
<feature type="domain" description="DNA methylase N-4/N-6" evidence="9">
    <location>
        <begin position="48"/>
        <end position="286"/>
    </location>
</feature>
<gene>
    <name evidence="10" type="ORF">NDI38_04210</name>
    <name evidence="11" type="ORF">NDI38_04235</name>
</gene>
<evidence type="ECO:0000313" key="11">
    <source>
        <dbReference type="EMBL" id="MEP1057635.1"/>
    </source>
</evidence>
<comment type="similarity">
    <text evidence="1">Belongs to the N(4)/N(6)-methyltransferase family. N(4) subfamily.</text>
</comment>
<keyword evidence="4" id="KW-0949">S-adenosyl-L-methionine</keyword>
<dbReference type="InterPro" id="IPR002941">
    <property type="entry name" value="DNA_methylase_N4/N6"/>
</dbReference>
<protein>
    <recommendedName>
        <fullName evidence="8">Methyltransferase</fullName>
        <ecNumber evidence="8">2.1.1.-</ecNumber>
    </recommendedName>
</protein>
<keyword evidence="6" id="KW-0238">DNA-binding</keyword>
<comment type="catalytic activity">
    <reaction evidence="7">
        <text>a 2'-deoxycytidine in DNA + S-adenosyl-L-methionine = an N(4)-methyl-2'-deoxycytidine in DNA + S-adenosyl-L-homocysteine + H(+)</text>
        <dbReference type="Rhea" id="RHEA:16857"/>
        <dbReference type="Rhea" id="RHEA-COMP:11369"/>
        <dbReference type="Rhea" id="RHEA-COMP:13674"/>
        <dbReference type="ChEBI" id="CHEBI:15378"/>
        <dbReference type="ChEBI" id="CHEBI:57856"/>
        <dbReference type="ChEBI" id="CHEBI:59789"/>
        <dbReference type="ChEBI" id="CHEBI:85452"/>
        <dbReference type="ChEBI" id="CHEBI:137933"/>
        <dbReference type="EC" id="2.1.1.113"/>
    </reaction>
</comment>
<dbReference type="PROSITE" id="PS00093">
    <property type="entry name" value="N4_MTASE"/>
    <property type="match status" value="1"/>
</dbReference>
<evidence type="ECO:0000256" key="7">
    <source>
        <dbReference type="ARBA" id="ARBA00049120"/>
    </source>
</evidence>
<evidence type="ECO:0000259" key="9">
    <source>
        <dbReference type="Pfam" id="PF01555"/>
    </source>
</evidence>
<evidence type="ECO:0000313" key="12">
    <source>
        <dbReference type="Proteomes" id="UP001476950"/>
    </source>
</evidence>
<dbReference type="PRINTS" id="PR00508">
    <property type="entry name" value="S21N4MTFRASE"/>
</dbReference>
<evidence type="ECO:0000256" key="6">
    <source>
        <dbReference type="ARBA" id="ARBA00023125"/>
    </source>
</evidence>
<dbReference type="Proteomes" id="UP001476950">
    <property type="component" value="Unassembled WGS sequence"/>
</dbReference>
<dbReference type="EMBL" id="JAMPLM010000002">
    <property type="protein sequence ID" value="MEP1057630.1"/>
    <property type="molecule type" value="Genomic_DNA"/>
</dbReference>
<accession>A0ABV0KEL9</accession>
<dbReference type="Gene3D" id="3.40.50.150">
    <property type="entry name" value="Vaccinia Virus protein VP39"/>
    <property type="match status" value="1"/>
</dbReference>
<evidence type="ECO:0000256" key="5">
    <source>
        <dbReference type="ARBA" id="ARBA00022747"/>
    </source>
</evidence>
<keyword evidence="3" id="KW-0808">Transferase</keyword>
<organism evidence="11 12">
    <name type="scientific">Stenomitos frigidus AS-A4</name>
    <dbReference type="NCBI Taxonomy" id="2933935"/>
    <lineage>
        <taxon>Bacteria</taxon>
        <taxon>Bacillati</taxon>
        <taxon>Cyanobacteriota</taxon>
        <taxon>Cyanophyceae</taxon>
        <taxon>Leptolyngbyales</taxon>
        <taxon>Leptolyngbyaceae</taxon>
        <taxon>Stenomitos</taxon>
    </lineage>
</organism>
<dbReference type="SUPFAM" id="SSF53335">
    <property type="entry name" value="S-adenosyl-L-methionine-dependent methyltransferases"/>
    <property type="match status" value="1"/>
</dbReference>
<keyword evidence="5" id="KW-0680">Restriction system</keyword>
<dbReference type="InterPro" id="IPR001091">
    <property type="entry name" value="RM_Methyltransferase"/>
</dbReference>
<dbReference type="RefSeq" id="WP_431192510.1">
    <property type="nucleotide sequence ID" value="NZ_JAMPLM010000002.1"/>
</dbReference>
<keyword evidence="12" id="KW-1185">Reference proteome</keyword>
<reference evidence="11 12" key="1">
    <citation type="submission" date="2022-04" db="EMBL/GenBank/DDBJ databases">
        <title>Positive selection, recombination, and allopatry shape intraspecific diversity of widespread and dominant cyanobacteria.</title>
        <authorList>
            <person name="Wei J."/>
            <person name="Shu W."/>
            <person name="Hu C."/>
        </authorList>
    </citation>
    <scope>NUCLEOTIDE SEQUENCE [LARGE SCALE GENOMIC DNA]</scope>
    <source>
        <strain evidence="11 12">AS-A4</strain>
    </source>
</reference>
<keyword evidence="2" id="KW-0489">Methyltransferase</keyword>
<dbReference type="EMBL" id="JAMPLM010000002">
    <property type="protein sequence ID" value="MEP1057635.1"/>
    <property type="molecule type" value="Genomic_DNA"/>
</dbReference>